<reference evidence="1 2" key="1">
    <citation type="submission" date="2018-08" db="EMBL/GenBank/DDBJ databases">
        <title>A genome reference for cultivated species of the human gut microbiota.</title>
        <authorList>
            <person name="Zou Y."/>
            <person name="Xue W."/>
            <person name="Luo G."/>
        </authorList>
    </citation>
    <scope>NUCLEOTIDE SEQUENCE [LARGE SCALE GENOMIC DNA]</scope>
    <source>
        <strain evidence="1 2">AF20-9LB</strain>
    </source>
</reference>
<comment type="caution">
    <text evidence="1">The sequence shown here is derived from an EMBL/GenBank/DDBJ whole genome shotgun (WGS) entry which is preliminary data.</text>
</comment>
<dbReference type="EMBL" id="QRVZ01000001">
    <property type="protein sequence ID" value="RGS88135.1"/>
    <property type="molecule type" value="Genomic_DNA"/>
</dbReference>
<evidence type="ECO:0000313" key="1">
    <source>
        <dbReference type="EMBL" id="RGS88135.1"/>
    </source>
</evidence>
<accession>A0A395W5J3</accession>
<evidence type="ECO:0008006" key="3">
    <source>
        <dbReference type="Google" id="ProtNLM"/>
    </source>
</evidence>
<evidence type="ECO:0000313" key="2">
    <source>
        <dbReference type="Proteomes" id="UP000266492"/>
    </source>
</evidence>
<dbReference type="SUPFAM" id="SSF55724">
    <property type="entry name" value="Mog1p/PsbP-like"/>
    <property type="match status" value="1"/>
</dbReference>
<dbReference type="PROSITE" id="PS51257">
    <property type="entry name" value="PROKAR_LIPOPROTEIN"/>
    <property type="match status" value="1"/>
</dbReference>
<dbReference type="Proteomes" id="UP000266492">
    <property type="component" value="Unassembled WGS sequence"/>
</dbReference>
<dbReference type="Gene3D" id="3.40.1000.10">
    <property type="entry name" value="Mog1/PsbP, alpha/beta/alpha sandwich"/>
    <property type="match status" value="1"/>
</dbReference>
<dbReference type="InterPro" id="IPR016123">
    <property type="entry name" value="Mog1/PsbP_a/b/a-sand"/>
</dbReference>
<dbReference type="InterPro" id="IPR014894">
    <property type="entry name" value="DcrB/EagT6"/>
</dbReference>
<dbReference type="Pfam" id="PF08786">
    <property type="entry name" value="DcrB"/>
    <property type="match status" value="1"/>
</dbReference>
<sequence length="509" mass="58468">MMKSTYLILLVILISSCQVNSKRQDEGHQSSSNLKDISYYQERGYQIFQEYGFAIKAPCLLEDISQQVSGEWLLNYGGIANKESPEKRTFYQLAVNRLPVGYKDIPADKLKSAIDSKIRDTMKNLKNCKFILFGYEEYQGYVGECITKGYTQKGVVFLKDNYIICLTVISNDNLEEKFNKFTNSFKTIKEKEQMLIDSINAGNPIKSHDNLIKGAKSKDFKKGVIQHSLNTKWSEFADRSYYSYIKTLKSGMKLYRAEATNMMMEVYVLKGYIKIQSSNIILHDKTSETLKSMDAWLMSCNPLTVIGDISSTKEYNFHDYDIMLRKLGTDGIHYMISSNSDTNNQSIKATTDPSLNKQYSNEYFSIKYPTTWQIVQDDNQVTGNTTVSVQIMEKLKNDHDFRPNINIIVSKKKWSEPTSYLAQNTIAQNKQIMDSYHLLEQNDDIYINNCQGSVIDYTFNIQGYKLHGIQYIVKKKDNTTFIITATTDAARHSKQKVIANTMINSLKIK</sequence>
<name>A0A395W5J3_BACOV</name>
<gene>
    <name evidence="1" type="ORF">DWX70_00955</name>
</gene>
<dbReference type="AlphaFoldDB" id="A0A395W5J3"/>
<protein>
    <recommendedName>
        <fullName evidence="3">DUF1795 domain-containing protein</fullName>
    </recommendedName>
</protein>
<dbReference type="RefSeq" id="WP_118418187.1">
    <property type="nucleotide sequence ID" value="NZ_CAKJZM010000002.1"/>
</dbReference>
<proteinExistence type="predicted"/>
<organism evidence="1 2">
    <name type="scientific">Bacteroides ovatus</name>
    <dbReference type="NCBI Taxonomy" id="28116"/>
    <lineage>
        <taxon>Bacteria</taxon>
        <taxon>Pseudomonadati</taxon>
        <taxon>Bacteroidota</taxon>
        <taxon>Bacteroidia</taxon>
        <taxon>Bacteroidales</taxon>
        <taxon>Bacteroidaceae</taxon>
        <taxon>Bacteroides</taxon>
    </lineage>
</organism>